<dbReference type="InterPro" id="IPR054352">
    <property type="entry name" value="ACT_Aspartokinase"/>
</dbReference>
<dbReference type="GO" id="GO:0009090">
    <property type="term" value="P:homoserine biosynthetic process"/>
    <property type="evidence" value="ECO:0007669"/>
    <property type="project" value="TreeGrafter"/>
</dbReference>
<dbReference type="GO" id="GO:0009088">
    <property type="term" value="P:threonine biosynthetic process"/>
    <property type="evidence" value="ECO:0007669"/>
    <property type="project" value="UniProtKB-UniPathway"/>
</dbReference>
<proteinExistence type="inferred from homology"/>
<dbReference type="AlphaFoldDB" id="A0A235ES40"/>
<comment type="catalytic activity">
    <reaction evidence="7">
        <text>L-aspartate + ATP = 4-phospho-L-aspartate + ADP</text>
        <dbReference type="Rhea" id="RHEA:23776"/>
        <dbReference type="ChEBI" id="CHEBI:29991"/>
        <dbReference type="ChEBI" id="CHEBI:30616"/>
        <dbReference type="ChEBI" id="CHEBI:57535"/>
        <dbReference type="ChEBI" id="CHEBI:456216"/>
        <dbReference type="EC" id="2.7.2.4"/>
    </reaction>
</comment>
<keyword evidence="5" id="KW-0418">Kinase</keyword>
<dbReference type="CDD" id="cd04936">
    <property type="entry name" value="ACT_AKii-LysC-BS-like_2"/>
    <property type="match status" value="1"/>
</dbReference>
<dbReference type="EMBL" id="NOIG01000004">
    <property type="protein sequence ID" value="OYD51357.1"/>
    <property type="molecule type" value="Genomic_DNA"/>
</dbReference>
<dbReference type="EC" id="2.7.2.4" evidence="2"/>
<reference evidence="9 10" key="1">
    <citation type="submission" date="2017-07" db="EMBL/GenBank/DDBJ databases">
        <title>Acidovorax KNDSW TSA 6 genome sequence and assembly.</title>
        <authorList>
            <person name="Mayilraj S."/>
        </authorList>
    </citation>
    <scope>NUCLEOTIDE SEQUENCE [LARGE SCALE GENOMIC DNA]</scope>
    <source>
        <strain evidence="9 10">KNDSW-TSA6</strain>
    </source>
</reference>
<evidence type="ECO:0000313" key="10">
    <source>
        <dbReference type="Proteomes" id="UP000215441"/>
    </source>
</evidence>
<dbReference type="UniPathway" id="UPA00051">
    <property type="reaction ID" value="UER00462"/>
</dbReference>
<protein>
    <recommendedName>
        <fullName evidence="2">aspartate kinase</fullName>
        <ecNumber evidence="2">2.7.2.4</ecNumber>
    </recommendedName>
</protein>
<dbReference type="SUPFAM" id="SSF55021">
    <property type="entry name" value="ACT-like"/>
    <property type="match status" value="2"/>
</dbReference>
<dbReference type="Gene3D" id="3.30.2130.10">
    <property type="entry name" value="VC0802-like"/>
    <property type="match status" value="1"/>
</dbReference>
<evidence type="ECO:0000256" key="3">
    <source>
        <dbReference type="ARBA" id="ARBA00022679"/>
    </source>
</evidence>
<feature type="domain" description="ACT" evidence="8">
    <location>
        <begin position="18"/>
        <end position="97"/>
    </location>
</feature>
<dbReference type="PANTHER" id="PTHR21499">
    <property type="entry name" value="ASPARTATE KINASE"/>
    <property type="match status" value="1"/>
</dbReference>
<keyword evidence="6" id="KW-0067">ATP-binding</keyword>
<evidence type="ECO:0000256" key="6">
    <source>
        <dbReference type="ARBA" id="ARBA00022840"/>
    </source>
</evidence>
<dbReference type="GO" id="GO:0009089">
    <property type="term" value="P:lysine biosynthetic process via diaminopimelate"/>
    <property type="evidence" value="ECO:0007669"/>
    <property type="project" value="TreeGrafter"/>
</dbReference>
<evidence type="ECO:0000256" key="1">
    <source>
        <dbReference type="ARBA" id="ARBA00010122"/>
    </source>
</evidence>
<dbReference type="GO" id="GO:0005524">
    <property type="term" value="F:ATP binding"/>
    <property type="evidence" value="ECO:0007669"/>
    <property type="project" value="UniProtKB-KW"/>
</dbReference>
<dbReference type="PROSITE" id="PS51671">
    <property type="entry name" value="ACT"/>
    <property type="match status" value="1"/>
</dbReference>
<accession>A0A235ES40</accession>
<evidence type="ECO:0000256" key="4">
    <source>
        <dbReference type="ARBA" id="ARBA00022741"/>
    </source>
</evidence>
<keyword evidence="4" id="KW-0547">Nucleotide-binding</keyword>
<keyword evidence="3" id="KW-0808">Transferase</keyword>
<evidence type="ECO:0000259" key="8">
    <source>
        <dbReference type="PROSITE" id="PS51671"/>
    </source>
</evidence>
<dbReference type="InterPro" id="IPR002912">
    <property type="entry name" value="ACT_dom"/>
</dbReference>
<dbReference type="GO" id="GO:0005829">
    <property type="term" value="C:cytosol"/>
    <property type="evidence" value="ECO:0007669"/>
    <property type="project" value="TreeGrafter"/>
</dbReference>
<organism evidence="9 10">
    <name type="scientific">Acidovorax kalamii</name>
    <dbReference type="NCBI Taxonomy" id="2004485"/>
    <lineage>
        <taxon>Bacteria</taxon>
        <taxon>Pseudomonadati</taxon>
        <taxon>Pseudomonadota</taxon>
        <taxon>Betaproteobacteria</taxon>
        <taxon>Burkholderiales</taxon>
        <taxon>Comamonadaceae</taxon>
        <taxon>Acidovorax</taxon>
    </lineage>
</organism>
<dbReference type="Pfam" id="PF22468">
    <property type="entry name" value="ACT_9"/>
    <property type="match status" value="1"/>
</dbReference>
<evidence type="ECO:0000256" key="7">
    <source>
        <dbReference type="ARBA" id="ARBA00047872"/>
    </source>
</evidence>
<comment type="similarity">
    <text evidence="1">Belongs to the aspartokinase family.</text>
</comment>
<evidence type="ECO:0000256" key="5">
    <source>
        <dbReference type="ARBA" id="ARBA00022777"/>
    </source>
</evidence>
<dbReference type="CDD" id="cd04913">
    <property type="entry name" value="ACT_AKii-LysC-BS-like_1"/>
    <property type="match status" value="1"/>
</dbReference>
<keyword evidence="10" id="KW-1185">Reference proteome</keyword>
<dbReference type="InterPro" id="IPR045865">
    <property type="entry name" value="ACT-like_dom_sf"/>
</dbReference>
<name>A0A235ES40_9BURK</name>
<dbReference type="UniPathway" id="UPA00050">
    <property type="reaction ID" value="UER00461"/>
</dbReference>
<evidence type="ECO:0000313" key="9">
    <source>
        <dbReference type="EMBL" id="OYD51357.1"/>
    </source>
</evidence>
<gene>
    <name evidence="9" type="ORF">CBY09_05915</name>
</gene>
<dbReference type="PANTHER" id="PTHR21499:SF3">
    <property type="entry name" value="ASPARTOKINASE"/>
    <property type="match status" value="1"/>
</dbReference>
<dbReference type="OrthoDB" id="9799110at2"/>
<comment type="caution">
    <text evidence="9">The sequence shown here is derived from an EMBL/GenBank/DDBJ whole genome shotgun (WGS) entry which is preliminary data.</text>
</comment>
<evidence type="ECO:0000256" key="2">
    <source>
        <dbReference type="ARBA" id="ARBA00013059"/>
    </source>
</evidence>
<dbReference type="GO" id="GO:0004072">
    <property type="term" value="F:aspartate kinase activity"/>
    <property type="evidence" value="ECO:0007669"/>
    <property type="project" value="UniProtKB-EC"/>
</dbReference>
<dbReference type="Proteomes" id="UP000215441">
    <property type="component" value="Unassembled WGS sequence"/>
</dbReference>
<sequence>MEQTVVSGIAVNRNLAKVSVLGVPHQPGIASHVLRTMADARIDSGAIVQNLGKDGKTDLSFTVHRSDCVRTVELLLDQVLPALGALEVVGDAGVCEVSIVGTGTRSQVGVAGKVFGTLREAGIQAQMISTFEARTSVVIDETQAELAVRSLREAFTLKPQAAQAAQAA</sequence>